<evidence type="ECO:0000313" key="1">
    <source>
        <dbReference type="EMBL" id="GGH68632.1"/>
    </source>
</evidence>
<organism evidence="1 2">
    <name type="scientific">Paenibacillus silvae</name>
    <dbReference type="NCBI Taxonomy" id="1325358"/>
    <lineage>
        <taxon>Bacteria</taxon>
        <taxon>Bacillati</taxon>
        <taxon>Bacillota</taxon>
        <taxon>Bacilli</taxon>
        <taxon>Bacillales</taxon>
        <taxon>Paenibacillaceae</taxon>
        <taxon>Paenibacillus</taxon>
    </lineage>
</organism>
<gene>
    <name evidence="1" type="ORF">GCM10008014_51250</name>
</gene>
<name>A0ABQ1ZJ50_9BACL</name>
<comment type="caution">
    <text evidence="1">The sequence shown here is derived from an EMBL/GenBank/DDBJ whole genome shotgun (WGS) entry which is preliminary data.</text>
</comment>
<keyword evidence="2" id="KW-1185">Reference proteome</keyword>
<reference evidence="2" key="1">
    <citation type="journal article" date="2019" name="Int. J. Syst. Evol. Microbiol.">
        <title>The Global Catalogue of Microorganisms (GCM) 10K type strain sequencing project: providing services to taxonomists for standard genome sequencing and annotation.</title>
        <authorList>
            <consortium name="The Broad Institute Genomics Platform"/>
            <consortium name="The Broad Institute Genome Sequencing Center for Infectious Disease"/>
            <person name="Wu L."/>
            <person name="Ma J."/>
        </authorList>
    </citation>
    <scope>NUCLEOTIDE SEQUENCE [LARGE SCALE GENOMIC DNA]</scope>
    <source>
        <strain evidence="2">CGMCC 1.12770</strain>
    </source>
</reference>
<protein>
    <submittedName>
        <fullName evidence="1">Uncharacterized protein</fullName>
    </submittedName>
</protein>
<accession>A0ABQ1ZJ50</accession>
<dbReference type="EMBL" id="BMFU01000012">
    <property type="protein sequence ID" value="GGH68632.1"/>
    <property type="molecule type" value="Genomic_DNA"/>
</dbReference>
<proteinExistence type="predicted"/>
<dbReference type="Proteomes" id="UP000652153">
    <property type="component" value="Unassembled WGS sequence"/>
</dbReference>
<sequence length="617" mass="72541">MKSENVTVLGFYKTRGGGSIQLFIGPNMEFGTEHTTQVHEMYHMHLTNMTTLGSIISIFELERVMSEELDMKQSNRIKKFIDIMSERALEVHEVYANNMELLWIRENIGPEFERKAYNSKTMKYQNYCDTLKIITEDKTMNTLEKQQHIELICMYAMNIDSLLTEFIDSLRNDRLSQFFNNERHPSQRLKKAIIMYNQGKLESLSGHSAYDINKFAKQIQLDGILKHLDWTEVLKEYNKAHKESGEIKNIISLYNDRMEESIQAFDLSAINVFRDPSFSERDSVGLFSIKECANLDDAENNFYLIDHIVDDGKSKYISEESSKKSTMKLIQNRLCVAIPLREYDLNNNQPRYLESIGKLVIVLFEEYQECDNWLTCELSKGEVYIGDLYDESVNNFFTVLFFARRNNPDTIFVFPTIKRLGKKLIEKNKLSDRVLYSNQKEFLKIFSYLSNEANMLKVIHWFMVFLTNTKGEFSSLQDSAIKLSFDFTRTLMNTVFQIKQKNYYRQLAALPTLWTEAQPFYAVMEFKGKHNTGDIITVTKQDYPLFFISNQDAVEYLRYNPSLDDFRIVGIDRHYWNEIKPFLLRAKKRICFFVYLKNRQRAISVAEILNVDKLINQ</sequence>
<dbReference type="RefSeq" id="WP_188594406.1">
    <property type="nucleotide sequence ID" value="NZ_BMFU01000012.1"/>
</dbReference>
<evidence type="ECO:0000313" key="2">
    <source>
        <dbReference type="Proteomes" id="UP000652153"/>
    </source>
</evidence>